<evidence type="ECO:0000259" key="1">
    <source>
        <dbReference type="PROSITE" id="PS50181"/>
    </source>
</evidence>
<dbReference type="PROSITE" id="PS50181">
    <property type="entry name" value="FBOX"/>
    <property type="match status" value="1"/>
</dbReference>
<organism evidence="2 3">
    <name type="scientific">Paspalum notatum var. saurae</name>
    <dbReference type="NCBI Taxonomy" id="547442"/>
    <lineage>
        <taxon>Eukaryota</taxon>
        <taxon>Viridiplantae</taxon>
        <taxon>Streptophyta</taxon>
        <taxon>Embryophyta</taxon>
        <taxon>Tracheophyta</taxon>
        <taxon>Spermatophyta</taxon>
        <taxon>Magnoliopsida</taxon>
        <taxon>Liliopsida</taxon>
        <taxon>Poales</taxon>
        <taxon>Poaceae</taxon>
        <taxon>PACMAD clade</taxon>
        <taxon>Panicoideae</taxon>
        <taxon>Andropogonodae</taxon>
        <taxon>Paspaleae</taxon>
        <taxon>Paspalinae</taxon>
        <taxon>Paspalum</taxon>
    </lineage>
</organism>
<dbReference type="PANTHER" id="PTHR31264:SF7">
    <property type="entry name" value="F-BOX DOMAIN CONTAINING PROTEIN, EXPRESSED"/>
    <property type="match status" value="1"/>
</dbReference>
<dbReference type="SUPFAM" id="SSF81383">
    <property type="entry name" value="F-box domain"/>
    <property type="match status" value="1"/>
</dbReference>
<evidence type="ECO:0000313" key="2">
    <source>
        <dbReference type="EMBL" id="WVZ91233.1"/>
    </source>
</evidence>
<dbReference type="Pfam" id="PF12937">
    <property type="entry name" value="F-box-like"/>
    <property type="match status" value="1"/>
</dbReference>
<protein>
    <recommendedName>
        <fullName evidence="1">F-box domain-containing protein</fullName>
    </recommendedName>
</protein>
<evidence type="ECO:0000313" key="3">
    <source>
        <dbReference type="Proteomes" id="UP001341281"/>
    </source>
</evidence>
<dbReference type="InterPro" id="IPR001810">
    <property type="entry name" value="F-box_dom"/>
</dbReference>
<sequence length="386" mass="43641">MSSAAARQVVRAPVSLLIFPDEILEEIFLRLDAAADVARASAACTTFRRVVSARRFRRRLRTLHPPPILGFLETHAPGAFHPAEPPHGSAPAARALAQAADFTFSFIDAPGTWKACDARDGRVLLYARPNAAASADLIVCDPLHRRREIRGFDAFLDPATDKDEKESFRVICAVQCRLSRLKLVTFHFSSVTGKWRLVTFDGKKPLNDLISRCAGMYTRRYAHGCFYWTYPRFESLVILDPREMKLSVVNHSPNYKVRAIVEQGAQAIVELVNGSLGFVSLVDDDTLELYSKTLRNNAVDTEVWQYDKRIPLPKMDMPCRCWSIKDAADGCLLLQATQWVSHRREFHYFTLDLETFLFKKLCMSSRNISYAQLYASFPPPLSLPKP</sequence>
<dbReference type="Gene3D" id="1.20.1280.50">
    <property type="match status" value="1"/>
</dbReference>
<gene>
    <name evidence="2" type="ORF">U9M48_037430</name>
</gene>
<dbReference type="InterPro" id="IPR036047">
    <property type="entry name" value="F-box-like_dom_sf"/>
</dbReference>
<keyword evidence="3" id="KW-1185">Reference proteome</keyword>
<name>A0AAQ3UEW3_PASNO</name>
<accession>A0AAQ3UEW3</accession>
<dbReference type="PANTHER" id="PTHR31264">
    <property type="entry name" value="OS07G0554500 PROTEIN-RELATED"/>
    <property type="match status" value="1"/>
</dbReference>
<reference evidence="2 3" key="1">
    <citation type="submission" date="2024-02" db="EMBL/GenBank/DDBJ databases">
        <title>High-quality chromosome-scale genome assembly of Pensacola bahiagrass (Paspalum notatum Flugge var. saurae).</title>
        <authorList>
            <person name="Vega J.M."/>
            <person name="Podio M."/>
            <person name="Orjuela J."/>
            <person name="Siena L.A."/>
            <person name="Pessino S.C."/>
            <person name="Combes M.C."/>
            <person name="Mariac C."/>
            <person name="Albertini E."/>
            <person name="Pupilli F."/>
            <person name="Ortiz J.P.A."/>
            <person name="Leblanc O."/>
        </authorList>
    </citation>
    <scope>NUCLEOTIDE SEQUENCE [LARGE SCALE GENOMIC DNA]</scope>
    <source>
        <strain evidence="2">R1</strain>
        <tissue evidence="2">Leaf</tissue>
    </source>
</reference>
<dbReference type="Proteomes" id="UP001341281">
    <property type="component" value="Chromosome 08"/>
</dbReference>
<dbReference type="EMBL" id="CP144752">
    <property type="protein sequence ID" value="WVZ91233.1"/>
    <property type="molecule type" value="Genomic_DNA"/>
</dbReference>
<proteinExistence type="predicted"/>
<dbReference type="SMART" id="SM00256">
    <property type="entry name" value="FBOX"/>
    <property type="match status" value="1"/>
</dbReference>
<dbReference type="AlphaFoldDB" id="A0AAQ3UEW3"/>
<feature type="domain" description="F-box" evidence="1">
    <location>
        <begin position="13"/>
        <end position="60"/>
    </location>
</feature>